<dbReference type="PANTHER" id="PTHR43861">
    <property type="entry name" value="TRANS-ACONITATE 2-METHYLTRANSFERASE-RELATED"/>
    <property type="match status" value="1"/>
</dbReference>
<accession>K9ETW8</accession>
<evidence type="ECO:0000313" key="4">
    <source>
        <dbReference type="EMBL" id="EKU94372.1"/>
    </source>
</evidence>
<dbReference type="STRING" id="883081.HMPREF9698_00100"/>
<evidence type="ECO:0000256" key="1">
    <source>
        <dbReference type="ARBA" id="ARBA00022603"/>
    </source>
</evidence>
<dbReference type="Pfam" id="PF13649">
    <property type="entry name" value="Methyltransf_25"/>
    <property type="match status" value="1"/>
</dbReference>
<protein>
    <recommendedName>
        <fullName evidence="3">Methyltransferase domain-containing protein</fullName>
    </recommendedName>
</protein>
<feature type="domain" description="Methyltransferase" evidence="3">
    <location>
        <begin position="37"/>
        <end position="128"/>
    </location>
</feature>
<dbReference type="GO" id="GO:0032259">
    <property type="term" value="P:methylation"/>
    <property type="evidence" value="ECO:0007669"/>
    <property type="project" value="UniProtKB-KW"/>
</dbReference>
<keyword evidence="5" id="KW-1185">Reference proteome</keyword>
<name>K9ETW8_9LACT</name>
<sequence>MVDYQAFAQLYDDLMDQTLYDQWADWVQNRLPKGQSILELGCGTGRLANKLLQNYEVTGLDRSADMLTLARDRQTKPYSLIQADMTELADLPVYDHIIAFNDTLCYLENPQVLLTCFQSVYKHLAPGGHFLFDVHSIKQMNDFNGFSYHGESDQGLLVWDSYPGDQPYSVEHDLSIFLAQADGSYHRYDERHFERTYEASFYEQLLHQAGFRSVQVTSDFEEKFNPEGKRWFFQAKKIV</sequence>
<dbReference type="HOGENOM" id="CLU_069129_5_2_9"/>
<dbReference type="RefSeq" id="WP_003776232.1">
    <property type="nucleotide sequence ID" value="NZ_JH992957.1"/>
</dbReference>
<gene>
    <name evidence="4" type="ORF">HMPREF9698_00100</name>
</gene>
<evidence type="ECO:0000313" key="5">
    <source>
        <dbReference type="Proteomes" id="UP000009875"/>
    </source>
</evidence>
<dbReference type="Proteomes" id="UP000009875">
    <property type="component" value="Unassembled WGS sequence"/>
</dbReference>
<dbReference type="eggNOG" id="COG2226">
    <property type="taxonomic scope" value="Bacteria"/>
</dbReference>
<dbReference type="Gene3D" id="2.20.25.110">
    <property type="entry name" value="S-adenosyl-L-methionine-dependent methyltransferases"/>
    <property type="match status" value="1"/>
</dbReference>
<evidence type="ECO:0000259" key="3">
    <source>
        <dbReference type="Pfam" id="PF13649"/>
    </source>
</evidence>
<keyword evidence="1" id="KW-0489">Methyltransferase</keyword>
<dbReference type="PANTHER" id="PTHR43861:SF1">
    <property type="entry name" value="TRANS-ACONITATE 2-METHYLTRANSFERASE"/>
    <property type="match status" value="1"/>
</dbReference>
<comment type="caution">
    <text evidence="4">The sequence shown here is derived from an EMBL/GenBank/DDBJ whole genome shotgun (WGS) entry which is preliminary data.</text>
</comment>
<dbReference type="AlphaFoldDB" id="K9ETW8"/>
<dbReference type="Gene3D" id="3.40.50.150">
    <property type="entry name" value="Vaccinia Virus protein VP39"/>
    <property type="match status" value="1"/>
</dbReference>
<dbReference type="InterPro" id="IPR029063">
    <property type="entry name" value="SAM-dependent_MTases_sf"/>
</dbReference>
<proteinExistence type="predicted"/>
<reference evidence="4 5" key="1">
    <citation type="submission" date="2012-09" db="EMBL/GenBank/DDBJ databases">
        <title>The Genome Sequence of Alloiococcus otitis ATCC 51267.</title>
        <authorList>
            <consortium name="The Broad Institute Genome Sequencing Platform"/>
            <person name="Earl A."/>
            <person name="Ward D."/>
            <person name="Feldgarden M."/>
            <person name="Gevers D."/>
            <person name="Huys G."/>
            <person name="Walker B."/>
            <person name="Young S.K."/>
            <person name="Zeng Q."/>
            <person name="Gargeya S."/>
            <person name="Fitzgerald M."/>
            <person name="Haas B."/>
            <person name="Abouelleil A."/>
            <person name="Alvarado L."/>
            <person name="Arachchi H.M."/>
            <person name="Berlin A.M."/>
            <person name="Chapman S.B."/>
            <person name="Goldberg J."/>
            <person name="Griggs A."/>
            <person name="Gujja S."/>
            <person name="Hansen M."/>
            <person name="Howarth C."/>
            <person name="Imamovic A."/>
            <person name="Larimer J."/>
            <person name="McCowen C."/>
            <person name="Montmayeur A."/>
            <person name="Murphy C."/>
            <person name="Neiman D."/>
            <person name="Pearson M."/>
            <person name="Priest M."/>
            <person name="Roberts A."/>
            <person name="Saif S."/>
            <person name="Shea T."/>
            <person name="Sisk P."/>
            <person name="Sykes S."/>
            <person name="Wortman J."/>
            <person name="Nusbaum C."/>
            <person name="Birren B."/>
        </authorList>
    </citation>
    <scope>NUCLEOTIDE SEQUENCE [LARGE SCALE GENOMIC DNA]</scope>
    <source>
        <strain evidence="4 5">ATCC 51267</strain>
    </source>
</reference>
<dbReference type="CDD" id="cd02440">
    <property type="entry name" value="AdoMet_MTases"/>
    <property type="match status" value="1"/>
</dbReference>
<evidence type="ECO:0000256" key="2">
    <source>
        <dbReference type="ARBA" id="ARBA00022679"/>
    </source>
</evidence>
<dbReference type="SUPFAM" id="SSF53335">
    <property type="entry name" value="S-adenosyl-L-methionine-dependent methyltransferases"/>
    <property type="match status" value="1"/>
</dbReference>
<dbReference type="GO" id="GO:0008168">
    <property type="term" value="F:methyltransferase activity"/>
    <property type="evidence" value="ECO:0007669"/>
    <property type="project" value="UniProtKB-KW"/>
</dbReference>
<organism evidence="4 5">
    <name type="scientific">Alloiococcus otitis ATCC 51267</name>
    <dbReference type="NCBI Taxonomy" id="883081"/>
    <lineage>
        <taxon>Bacteria</taxon>
        <taxon>Bacillati</taxon>
        <taxon>Bacillota</taxon>
        <taxon>Bacilli</taxon>
        <taxon>Lactobacillales</taxon>
        <taxon>Carnobacteriaceae</taxon>
        <taxon>Alloiococcus</taxon>
    </lineage>
</organism>
<dbReference type="InterPro" id="IPR041698">
    <property type="entry name" value="Methyltransf_25"/>
</dbReference>
<dbReference type="OrthoDB" id="9811589at2"/>
<dbReference type="EMBL" id="AGXA01000002">
    <property type="protein sequence ID" value="EKU94372.1"/>
    <property type="molecule type" value="Genomic_DNA"/>
</dbReference>
<keyword evidence="2" id="KW-0808">Transferase</keyword>